<comment type="similarity">
    <text evidence="1">Belongs to the short-chain dehydrogenases/reductases (SDR) family.</text>
</comment>
<dbReference type="FunFam" id="3.40.50.720:FF:000084">
    <property type="entry name" value="Short-chain dehydrogenase reductase"/>
    <property type="match status" value="1"/>
</dbReference>
<proteinExistence type="inferred from homology"/>
<dbReference type="NCBIfam" id="NF009466">
    <property type="entry name" value="PRK12826.1-2"/>
    <property type="match status" value="1"/>
</dbReference>
<keyword evidence="5" id="KW-1185">Reference proteome</keyword>
<protein>
    <submittedName>
        <fullName evidence="4">Short-chain dehydrogenase</fullName>
    </submittedName>
</protein>
<dbReference type="InterPro" id="IPR002347">
    <property type="entry name" value="SDR_fam"/>
</dbReference>
<dbReference type="GO" id="GO:0030497">
    <property type="term" value="P:fatty acid elongation"/>
    <property type="evidence" value="ECO:0007669"/>
    <property type="project" value="TreeGrafter"/>
</dbReference>
<dbReference type="PRINTS" id="PR00081">
    <property type="entry name" value="GDHRDH"/>
</dbReference>
<dbReference type="InterPro" id="IPR020904">
    <property type="entry name" value="Sc_DH/Rdtase_CS"/>
</dbReference>
<evidence type="ECO:0000259" key="3">
    <source>
        <dbReference type="SMART" id="SM00822"/>
    </source>
</evidence>
<dbReference type="EMBL" id="BOOU01000085">
    <property type="protein sequence ID" value="GII80975.1"/>
    <property type="molecule type" value="Genomic_DNA"/>
</dbReference>
<dbReference type="GO" id="GO:0016616">
    <property type="term" value="F:oxidoreductase activity, acting on the CH-OH group of donors, NAD or NADP as acceptor"/>
    <property type="evidence" value="ECO:0007669"/>
    <property type="project" value="TreeGrafter"/>
</dbReference>
<evidence type="ECO:0000256" key="1">
    <source>
        <dbReference type="ARBA" id="ARBA00006484"/>
    </source>
</evidence>
<feature type="domain" description="Ketoreductase" evidence="3">
    <location>
        <begin position="8"/>
        <end position="190"/>
    </location>
</feature>
<keyword evidence="2" id="KW-0560">Oxidoreductase</keyword>
<dbReference type="PANTHER" id="PTHR42760">
    <property type="entry name" value="SHORT-CHAIN DEHYDROGENASES/REDUCTASES FAMILY MEMBER"/>
    <property type="match status" value="1"/>
</dbReference>
<dbReference type="Proteomes" id="UP000655287">
    <property type="component" value="Unassembled WGS sequence"/>
</dbReference>
<gene>
    <name evidence="4" type="ORF">Sru01_59570</name>
</gene>
<dbReference type="Gene3D" id="3.40.50.720">
    <property type="entry name" value="NAD(P)-binding Rossmann-like Domain"/>
    <property type="match status" value="1"/>
</dbReference>
<dbReference type="InterPro" id="IPR057326">
    <property type="entry name" value="KR_dom"/>
</dbReference>
<organism evidence="4 5">
    <name type="scientific">Sphaerisporangium rufum</name>
    <dbReference type="NCBI Taxonomy" id="1381558"/>
    <lineage>
        <taxon>Bacteria</taxon>
        <taxon>Bacillati</taxon>
        <taxon>Actinomycetota</taxon>
        <taxon>Actinomycetes</taxon>
        <taxon>Streptosporangiales</taxon>
        <taxon>Streptosporangiaceae</taxon>
        <taxon>Sphaerisporangium</taxon>
    </lineage>
</organism>
<dbReference type="InterPro" id="IPR036291">
    <property type="entry name" value="NAD(P)-bd_dom_sf"/>
</dbReference>
<dbReference type="AlphaFoldDB" id="A0A919RBM4"/>
<evidence type="ECO:0000313" key="5">
    <source>
        <dbReference type="Proteomes" id="UP000655287"/>
    </source>
</evidence>
<dbReference type="PRINTS" id="PR00080">
    <property type="entry name" value="SDRFAMILY"/>
</dbReference>
<name>A0A919RBM4_9ACTN</name>
<comment type="caution">
    <text evidence="4">The sequence shown here is derived from an EMBL/GenBank/DDBJ whole genome shotgun (WGS) entry which is preliminary data.</text>
</comment>
<dbReference type="SUPFAM" id="SSF51735">
    <property type="entry name" value="NAD(P)-binding Rossmann-fold domains"/>
    <property type="match status" value="1"/>
</dbReference>
<sequence length="252" mass="26311">MSTSLAGKNALVTGGTRGIGRAISLALAAAGANVVTNYRGDVEAAENLAVELKETGGTHHVLKADITRAEAVTELVETCRERLGSLDVVVHNAGLISHVPFGKLTDDAWSQVVDSNLTAAYRVTQQALPLLGEQASVIYVGSKVATVGVPLRAHYTAAKAGLVGLARSLAKELGPKGVRVNIVAPGIIDTSDPDRLPPQEYEAMQGRLADYKKRIPLGRLGRAEDIARAVLFLAGPDAAFITGETLNVDGGM</sequence>
<evidence type="ECO:0000256" key="2">
    <source>
        <dbReference type="ARBA" id="ARBA00023002"/>
    </source>
</evidence>
<dbReference type="Pfam" id="PF13561">
    <property type="entry name" value="adh_short_C2"/>
    <property type="match status" value="1"/>
</dbReference>
<evidence type="ECO:0000313" key="4">
    <source>
        <dbReference type="EMBL" id="GII80975.1"/>
    </source>
</evidence>
<dbReference type="RefSeq" id="WP_203992512.1">
    <property type="nucleotide sequence ID" value="NZ_BOOU01000085.1"/>
</dbReference>
<dbReference type="PANTHER" id="PTHR42760:SF40">
    <property type="entry name" value="3-OXOACYL-[ACYL-CARRIER-PROTEIN] REDUCTASE, CHLOROPLASTIC"/>
    <property type="match status" value="1"/>
</dbReference>
<reference evidence="4" key="1">
    <citation type="submission" date="2021-01" db="EMBL/GenBank/DDBJ databases">
        <title>Whole genome shotgun sequence of Sphaerisporangium rufum NBRC 109079.</title>
        <authorList>
            <person name="Komaki H."/>
            <person name="Tamura T."/>
        </authorList>
    </citation>
    <scope>NUCLEOTIDE SEQUENCE</scope>
    <source>
        <strain evidence="4">NBRC 109079</strain>
    </source>
</reference>
<dbReference type="SMART" id="SM00822">
    <property type="entry name" value="PKS_KR"/>
    <property type="match status" value="1"/>
</dbReference>
<accession>A0A919RBM4</accession>
<dbReference type="PROSITE" id="PS00061">
    <property type="entry name" value="ADH_SHORT"/>
    <property type="match status" value="1"/>
</dbReference>